<dbReference type="InterPro" id="IPR041084">
    <property type="entry name" value="Ncstrn_small"/>
</dbReference>
<evidence type="ECO:0000256" key="7">
    <source>
        <dbReference type="ARBA" id="ARBA00022989"/>
    </source>
</evidence>
<feature type="transmembrane region" description="Helical" evidence="10">
    <location>
        <begin position="590"/>
        <end position="609"/>
    </location>
</feature>
<evidence type="ECO:0000256" key="9">
    <source>
        <dbReference type="ARBA" id="ARBA00023180"/>
    </source>
</evidence>
<keyword evidence="8 10" id="KW-0472">Membrane</keyword>
<dbReference type="GO" id="GO:0016485">
    <property type="term" value="P:protein processing"/>
    <property type="evidence" value="ECO:0007669"/>
    <property type="project" value="InterPro"/>
</dbReference>
<dbReference type="PANTHER" id="PTHR21092:SF0">
    <property type="entry name" value="NICASTRIN"/>
    <property type="match status" value="1"/>
</dbReference>
<organism evidence="12 13">
    <name type="scientific">Prototheca wickerhamii</name>
    <dbReference type="NCBI Taxonomy" id="3111"/>
    <lineage>
        <taxon>Eukaryota</taxon>
        <taxon>Viridiplantae</taxon>
        <taxon>Chlorophyta</taxon>
        <taxon>core chlorophytes</taxon>
        <taxon>Trebouxiophyceae</taxon>
        <taxon>Chlorellales</taxon>
        <taxon>Chlorellaceae</taxon>
        <taxon>Prototheca</taxon>
    </lineage>
</organism>
<sequence>MYPVMQGGDACVRLVNREGTTGCSSQGLAADGPLWPVEQEDLDAGRDLEVPEGSMVVAPAHGMEAILAQAKAGSIRPAGLLVLPPSDSEAPATANPLPPSGSLGMDDAGDNHTWNPAGTGSMLAAFPFPVFLLDKATGKRALEGAAANRKGGAGSHLDRSGALAAAKADARMSTPPGTNASQCLAGGTCLPLGGHTVWAERGCGSGAAVVILAAQDTPTFFHATSADAGGERGLSGLIAVLVAAKLVGQTDLLSPGIPPGRPIVFAALAGESWGHLGSRRLFYEAEEAGDPGARRVASAGLVLEVGSVGQPSSPALYLHGAEEGGEVSEAVRRASAGLPLSVRNASVGSLPPFSSLRAFRRTANEALEASALLSDYDAALPDDAGRPREALDARNAVDAVEDLLACVGPRGRDCALVEALLGEPAEVFSAYVGVLYSITQDPSVQDPMAKADRARFLHAYFAYALAGKLDARQRGERASEAGLCAPAARRPHDRCPSGLVCAGSWAGGASKGECLNVSASFVPAYPTGLACPGCDGLKDSGKGWQFSDAARAWEARGRWPAEPFWMESNWPVGTPRLITYLRPSRREDTLAPWLGVLVAGACLAVTAYARRVIRNREPMRDGERGQPTSSL</sequence>
<gene>
    <name evidence="12" type="ORF">QBZ16_001970</name>
</gene>
<name>A0AAD9MLE0_PROWI</name>
<keyword evidence="6" id="KW-0914">Notch signaling pathway</keyword>
<dbReference type="PANTHER" id="PTHR21092">
    <property type="entry name" value="NICASTRIN"/>
    <property type="match status" value="1"/>
</dbReference>
<dbReference type="Gene3D" id="3.40.630.10">
    <property type="entry name" value="Zn peptidases"/>
    <property type="match status" value="1"/>
</dbReference>
<evidence type="ECO:0000256" key="6">
    <source>
        <dbReference type="ARBA" id="ARBA00022976"/>
    </source>
</evidence>
<evidence type="ECO:0000256" key="10">
    <source>
        <dbReference type="SAM" id="Phobius"/>
    </source>
</evidence>
<reference evidence="12" key="1">
    <citation type="submission" date="2021-01" db="EMBL/GenBank/DDBJ databases">
        <authorList>
            <person name="Eckstrom K.M.E."/>
        </authorList>
    </citation>
    <scope>NUCLEOTIDE SEQUENCE</scope>
    <source>
        <strain evidence="12">UVCC 0001</strain>
    </source>
</reference>
<proteinExistence type="inferred from homology"/>
<evidence type="ECO:0000313" key="13">
    <source>
        <dbReference type="Proteomes" id="UP001255856"/>
    </source>
</evidence>
<evidence type="ECO:0000259" key="11">
    <source>
        <dbReference type="Pfam" id="PF18266"/>
    </source>
</evidence>
<keyword evidence="13" id="KW-1185">Reference proteome</keyword>
<evidence type="ECO:0000256" key="8">
    <source>
        <dbReference type="ARBA" id="ARBA00023136"/>
    </source>
</evidence>
<evidence type="ECO:0000256" key="5">
    <source>
        <dbReference type="ARBA" id="ARBA00022729"/>
    </source>
</evidence>
<dbReference type="SUPFAM" id="SSF53187">
    <property type="entry name" value="Zn-dependent exopeptidases"/>
    <property type="match status" value="1"/>
</dbReference>
<dbReference type="Pfam" id="PF18266">
    <property type="entry name" value="Ncstrn_small"/>
    <property type="match status" value="1"/>
</dbReference>
<evidence type="ECO:0000256" key="1">
    <source>
        <dbReference type="ARBA" id="ARBA00004479"/>
    </source>
</evidence>
<protein>
    <recommendedName>
        <fullName evidence="3">Nicastrin</fullName>
    </recommendedName>
</protein>
<evidence type="ECO:0000313" key="12">
    <source>
        <dbReference type="EMBL" id="KAK2079575.1"/>
    </source>
</evidence>
<dbReference type="EMBL" id="JASFZW010000002">
    <property type="protein sequence ID" value="KAK2079575.1"/>
    <property type="molecule type" value="Genomic_DNA"/>
</dbReference>
<accession>A0AAD9MLE0</accession>
<keyword evidence="4 10" id="KW-0812">Transmembrane</keyword>
<feature type="domain" description="Nicastrin small lobe" evidence="11">
    <location>
        <begin position="10"/>
        <end position="173"/>
    </location>
</feature>
<keyword evidence="9" id="KW-0325">Glycoprotein</keyword>
<keyword evidence="5" id="KW-0732">Signal</keyword>
<dbReference type="GO" id="GO:0005886">
    <property type="term" value="C:plasma membrane"/>
    <property type="evidence" value="ECO:0007669"/>
    <property type="project" value="UniProtKB-ARBA"/>
</dbReference>
<keyword evidence="7 10" id="KW-1133">Transmembrane helix</keyword>
<dbReference type="InterPro" id="IPR008710">
    <property type="entry name" value="Nicastrin"/>
</dbReference>
<comment type="caution">
    <text evidence="12">The sequence shown here is derived from an EMBL/GenBank/DDBJ whole genome shotgun (WGS) entry which is preliminary data.</text>
</comment>
<dbReference type="Proteomes" id="UP001255856">
    <property type="component" value="Unassembled WGS sequence"/>
</dbReference>
<comment type="similarity">
    <text evidence="2">Belongs to the nicastrin family.</text>
</comment>
<evidence type="ECO:0000256" key="2">
    <source>
        <dbReference type="ARBA" id="ARBA00007717"/>
    </source>
</evidence>
<dbReference type="AlphaFoldDB" id="A0AAD9MLE0"/>
<dbReference type="Pfam" id="PF05450">
    <property type="entry name" value="Nicastrin"/>
    <property type="match status" value="1"/>
</dbReference>
<evidence type="ECO:0000256" key="3">
    <source>
        <dbReference type="ARBA" id="ARBA00015303"/>
    </source>
</evidence>
<evidence type="ECO:0000256" key="4">
    <source>
        <dbReference type="ARBA" id="ARBA00022692"/>
    </source>
</evidence>
<dbReference type="GO" id="GO:0007219">
    <property type="term" value="P:Notch signaling pathway"/>
    <property type="evidence" value="ECO:0007669"/>
    <property type="project" value="UniProtKB-KW"/>
</dbReference>
<comment type="subcellular location">
    <subcellularLocation>
        <location evidence="1">Membrane</location>
        <topology evidence="1">Single-pass type I membrane protein</topology>
    </subcellularLocation>
</comment>